<organism evidence="2 3">
    <name type="scientific">Anguilla anguilla</name>
    <name type="common">European freshwater eel</name>
    <name type="synonym">Muraena anguilla</name>
    <dbReference type="NCBI Taxonomy" id="7936"/>
    <lineage>
        <taxon>Eukaryota</taxon>
        <taxon>Metazoa</taxon>
        <taxon>Chordata</taxon>
        <taxon>Craniata</taxon>
        <taxon>Vertebrata</taxon>
        <taxon>Euteleostomi</taxon>
        <taxon>Actinopterygii</taxon>
        <taxon>Neopterygii</taxon>
        <taxon>Teleostei</taxon>
        <taxon>Anguilliformes</taxon>
        <taxon>Anguillidae</taxon>
        <taxon>Anguilla</taxon>
    </lineage>
</organism>
<evidence type="ECO:0000256" key="1">
    <source>
        <dbReference type="SAM" id="MobiDB-lite"/>
    </source>
</evidence>
<protein>
    <submittedName>
        <fullName evidence="2">Uncharacterized protein</fullName>
    </submittedName>
</protein>
<feature type="compositionally biased region" description="Low complexity" evidence="1">
    <location>
        <begin position="21"/>
        <end position="35"/>
    </location>
</feature>
<evidence type="ECO:0000313" key="2">
    <source>
        <dbReference type="EMBL" id="KAG5830339.1"/>
    </source>
</evidence>
<keyword evidence="3" id="KW-1185">Reference proteome</keyword>
<evidence type="ECO:0000313" key="3">
    <source>
        <dbReference type="Proteomes" id="UP001044222"/>
    </source>
</evidence>
<comment type="caution">
    <text evidence="2">The sequence shown here is derived from an EMBL/GenBank/DDBJ whole genome shotgun (WGS) entry which is preliminary data.</text>
</comment>
<sequence>MQEVPRWRRCGARLPTPPLTPHTHLPHPWGPPTLLRCGLGESNHQPLPPEDRSSPLRHGILRIYRSFFCALTQHNGQKLRKLKRGKQGLNP</sequence>
<proteinExistence type="predicted"/>
<dbReference type="Proteomes" id="UP001044222">
    <property type="component" value="Chromosome 19"/>
</dbReference>
<name>A0A9D3RHG9_ANGAN</name>
<accession>A0A9D3RHG9</accession>
<dbReference type="EMBL" id="JAFIRN010000019">
    <property type="protein sequence ID" value="KAG5830339.1"/>
    <property type="molecule type" value="Genomic_DNA"/>
</dbReference>
<reference evidence="2" key="1">
    <citation type="submission" date="2021-01" db="EMBL/GenBank/DDBJ databases">
        <title>A chromosome-scale assembly of European eel, Anguilla anguilla.</title>
        <authorList>
            <person name="Henkel C."/>
            <person name="Jong-Raadsen S.A."/>
            <person name="Dufour S."/>
            <person name="Weltzien F.-A."/>
            <person name="Palstra A.P."/>
            <person name="Pelster B."/>
            <person name="Spaink H.P."/>
            <person name="Van Den Thillart G.E."/>
            <person name="Jansen H."/>
            <person name="Zahm M."/>
            <person name="Klopp C."/>
            <person name="Cedric C."/>
            <person name="Louis A."/>
            <person name="Berthelot C."/>
            <person name="Parey E."/>
            <person name="Roest Crollius H."/>
            <person name="Montfort J."/>
            <person name="Robinson-Rechavi M."/>
            <person name="Bucao C."/>
            <person name="Bouchez O."/>
            <person name="Gislard M."/>
            <person name="Lluch J."/>
            <person name="Milhes M."/>
            <person name="Lampietro C."/>
            <person name="Lopez Roques C."/>
            <person name="Donnadieu C."/>
            <person name="Braasch I."/>
            <person name="Desvignes T."/>
            <person name="Postlethwait J."/>
            <person name="Bobe J."/>
            <person name="Guiguen Y."/>
            <person name="Dirks R."/>
        </authorList>
    </citation>
    <scope>NUCLEOTIDE SEQUENCE</scope>
    <source>
        <strain evidence="2">Tag_6206</strain>
        <tissue evidence="2">Liver</tissue>
    </source>
</reference>
<dbReference type="AlphaFoldDB" id="A0A9D3RHG9"/>
<gene>
    <name evidence="2" type="ORF">ANANG_G00309430</name>
</gene>
<feature type="region of interest" description="Disordered" evidence="1">
    <location>
        <begin position="1"/>
        <end position="55"/>
    </location>
</feature>